<name>A0A2W2GCC7_9ACTN</name>
<organism evidence="2 3">
    <name type="scientific">Spongiactinospora gelatinilytica</name>
    <dbReference type="NCBI Taxonomy" id="2666298"/>
    <lineage>
        <taxon>Bacteria</taxon>
        <taxon>Bacillati</taxon>
        <taxon>Actinomycetota</taxon>
        <taxon>Actinomycetes</taxon>
        <taxon>Streptosporangiales</taxon>
        <taxon>Streptosporangiaceae</taxon>
        <taxon>Spongiactinospora</taxon>
    </lineage>
</organism>
<feature type="domain" description="Transcriptional regulator SbtR-like C-terminal" evidence="1">
    <location>
        <begin position="3"/>
        <end position="96"/>
    </location>
</feature>
<feature type="non-terminal residue" evidence="2">
    <location>
        <position position="103"/>
    </location>
</feature>
<dbReference type="AlphaFoldDB" id="A0A2W2GCC7"/>
<reference evidence="2 3" key="1">
    <citation type="submission" date="2018-01" db="EMBL/GenBank/DDBJ databases">
        <title>Draft genome sequence of Sphaerisporangium sp. 7K107.</title>
        <authorList>
            <person name="Sahin N."/>
            <person name="Saygin H."/>
            <person name="Ay H."/>
        </authorList>
    </citation>
    <scope>NUCLEOTIDE SEQUENCE [LARGE SCALE GENOMIC DNA]</scope>
    <source>
        <strain evidence="2 3">7K107</strain>
    </source>
</reference>
<dbReference type="EMBL" id="POUA01000088">
    <property type="protein sequence ID" value="PZG47346.1"/>
    <property type="molecule type" value="Genomic_DNA"/>
</dbReference>
<sequence length="103" mass="10903">MADTIESQAADRSFCQAVSLRKRQDARLRAASDRLVAAAQELTARAVAAGAVRDDVTGHDIVLLTNAVAQATSPLGDAAPGLWRRYLGLVFDGLRPQAAHPLP</sequence>
<dbReference type="InterPro" id="IPR049445">
    <property type="entry name" value="TetR_SbtR-like_C"/>
</dbReference>
<dbReference type="Pfam" id="PF21597">
    <property type="entry name" value="TetR_C_43"/>
    <property type="match status" value="1"/>
</dbReference>
<dbReference type="InterPro" id="IPR036271">
    <property type="entry name" value="Tet_transcr_reg_TetR-rel_C_sf"/>
</dbReference>
<accession>A0A2W2GCC7</accession>
<dbReference type="Proteomes" id="UP000248544">
    <property type="component" value="Unassembled WGS sequence"/>
</dbReference>
<dbReference type="Gene3D" id="1.10.357.10">
    <property type="entry name" value="Tetracycline Repressor, domain 2"/>
    <property type="match status" value="1"/>
</dbReference>
<keyword evidence="3" id="KW-1185">Reference proteome</keyword>
<comment type="caution">
    <text evidence="2">The sequence shown here is derived from an EMBL/GenBank/DDBJ whole genome shotgun (WGS) entry which is preliminary data.</text>
</comment>
<evidence type="ECO:0000313" key="2">
    <source>
        <dbReference type="EMBL" id="PZG47346.1"/>
    </source>
</evidence>
<proteinExistence type="predicted"/>
<dbReference type="SUPFAM" id="SSF48498">
    <property type="entry name" value="Tetracyclin repressor-like, C-terminal domain"/>
    <property type="match status" value="1"/>
</dbReference>
<protein>
    <submittedName>
        <fullName evidence="2">TetR/AcrR family transcriptional regulator</fullName>
    </submittedName>
</protein>
<gene>
    <name evidence="2" type="ORF">C1I98_13565</name>
</gene>
<evidence type="ECO:0000259" key="1">
    <source>
        <dbReference type="Pfam" id="PF21597"/>
    </source>
</evidence>
<evidence type="ECO:0000313" key="3">
    <source>
        <dbReference type="Proteomes" id="UP000248544"/>
    </source>
</evidence>